<name>A0ABZ3C1Y9_9GAMM</name>
<evidence type="ECO:0000313" key="3">
    <source>
        <dbReference type="Proteomes" id="UP001449178"/>
    </source>
</evidence>
<proteinExistence type="predicted"/>
<dbReference type="InterPro" id="IPR011767">
    <property type="entry name" value="GLR_AS"/>
</dbReference>
<keyword evidence="3" id="KW-1185">Reference proteome</keyword>
<dbReference type="EMBL" id="CP150637">
    <property type="protein sequence ID" value="WZW88785.1"/>
    <property type="molecule type" value="Genomic_DNA"/>
</dbReference>
<sequence length="125" mass="14500">MKLIRNILGKAIIFFDEKFAPTPTKRTPEAQAVINEKTKKLALYQYHMCPFCVKVRRTIKRLNLNIELRDAKEEPYGSELEKEGGKKQVPCLKIINSDGSVNWMYESDLINQYLEKLVHEAQTAE</sequence>
<dbReference type="InterPro" id="IPR004045">
    <property type="entry name" value="Glutathione_S-Trfase_N"/>
</dbReference>
<feature type="domain" description="GST N-terminal" evidence="1">
    <location>
        <begin position="43"/>
        <end position="118"/>
    </location>
</feature>
<dbReference type="PROSITE" id="PS51354">
    <property type="entry name" value="GLUTAREDOXIN_2"/>
    <property type="match status" value="1"/>
</dbReference>
<gene>
    <name evidence="2" type="ORF">WMO13_05180</name>
</gene>
<reference evidence="2 3" key="1">
    <citation type="submission" date="2024-03" db="EMBL/GenBank/DDBJ databases">
        <title>Complete Genome Sequence and Annotation of Ignatzschineria larvae DSM 13226.</title>
        <authorList>
            <person name="Cantrell E."/>
            <person name="Burcham Z.M."/>
        </authorList>
    </citation>
    <scope>NUCLEOTIDE SEQUENCE [LARGE SCALE GENOMIC DNA]</scope>
    <source>
        <strain evidence="2 3">DSM 13226</strain>
    </source>
</reference>
<dbReference type="SUPFAM" id="SSF52833">
    <property type="entry name" value="Thioredoxin-like"/>
    <property type="match status" value="1"/>
</dbReference>
<dbReference type="InterPro" id="IPR036249">
    <property type="entry name" value="Thioredoxin-like_sf"/>
</dbReference>
<dbReference type="Pfam" id="PF13417">
    <property type="entry name" value="GST_N_3"/>
    <property type="match status" value="1"/>
</dbReference>
<dbReference type="Gene3D" id="3.40.30.10">
    <property type="entry name" value="Glutaredoxin"/>
    <property type="match status" value="1"/>
</dbReference>
<dbReference type="Proteomes" id="UP001449178">
    <property type="component" value="Chromosome"/>
</dbReference>
<evidence type="ECO:0000313" key="2">
    <source>
        <dbReference type="EMBL" id="WZW88785.1"/>
    </source>
</evidence>
<evidence type="ECO:0000259" key="1">
    <source>
        <dbReference type="Pfam" id="PF13417"/>
    </source>
</evidence>
<organism evidence="2 3">
    <name type="scientific">Ignatzschineria larvae DSM 13226</name>
    <dbReference type="NCBI Taxonomy" id="1111732"/>
    <lineage>
        <taxon>Bacteria</taxon>
        <taxon>Pseudomonadati</taxon>
        <taxon>Pseudomonadota</taxon>
        <taxon>Gammaproteobacteria</taxon>
        <taxon>Cardiobacteriales</taxon>
        <taxon>Ignatzschineriaceae</taxon>
        <taxon>Ignatzschineria</taxon>
    </lineage>
</organism>
<dbReference type="PROSITE" id="PS00195">
    <property type="entry name" value="GLUTAREDOXIN_1"/>
    <property type="match status" value="1"/>
</dbReference>
<dbReference type="RefSeq" id="WP_026879460.1">
    <property type="nucleotide sequence ID" value="NZ_CP150637.1"/>
</dbReference>
<accession>A0ABZ3C1Y9</accession>
<protein>
    <submittedName>
        <fullName evidence="2">Glutathione S-transferase N-terminal domain-containing protein</fullName>
    </submittedName>
</protein>